<feature type="transmembrane region" description="Helical" evidence="7">
    <location>
        <begin position="603"/>
        <end position="623"/>
    </location>
</feature>
<feature type="transmembrane region" description="Helical" evidence="7">
    <location>
        <begin position="629"/>
        <end position="650"/>
    </location>
</feature>
<evidence type="ECO:0000256" key="7">
    <source>
        <dbReference type="SAM" id="Phobius"/>
    </source>
</evidence>
<feature type="transmembrane region" description="Helical" evidence="7">
    <location>
        <begin position="489"/>
        <end position="509"/>
    </location>
</feature>
<dbReference type="GO" id="GO:1990961">
    <property type="term" value="P:xenobiotic detoxification by transmembrane export across the plasma membrane"/>
    <property type="evidence" value="ECO:0007669"/>
    <property type="project" value="InterPro"/>
</dbReference>
<accession>A0A0W0D467</accession>
<dbReference type="PhylomeDB" id="A0A0W0D467"/>
<comment type="caution">
    <text evidence="8">The sequence shown here is derived from an EMBL/GenBank/DDBJ whole genome shotgun (WGS) entry which is preliminary data.</text>
</comment>
<feature type="transmembrane region" description="Helical" evidence="7">
    <location>
        <begin position="374"/>
        <end position="396"/>
    </location>
</feature>
<evidence type="ECO:0000256" key="3">
    <source>
        <dbReference type="ARBA" id="ARBA00022692"/>
    </source>
</evidence>
<feature type="transmembrane region" description="Helical" evidence="7">
    <location>
        <begin position="310"/>
        <end position="335"/>
    </location>
</feature>
<comment type="subcellular location">
    <subcellularLocation>
        <location evidence="1">Membrane</location>
        <topology evidence="1">Multi-pass membrane protein</topology>
    </subcellularLocation>
</comment>
<gene>
    <name evidence="8" type="ORF">AO440_003902</name>
</gene>
<feature type="compositionally biased region" description="Acidic residues" evidence="6">
    <location>
        <begin position="669"/>
        <end position="687"/>
    </location>
</feature>
<sequence>MVGILSKTLSEVHPTLLTNGMGITNTHRRISLGFFPPNRKNPLVRKYRRKRANLNTNDQRSFQSLVDDFGSSVHEPSQFLNYINEDEEDLYYNDIEEGGELSRTVSLPSLVSETPDLSPPDTDWIIQEHERRYSSVYNSDNENDLADEPVSIGGSMTNRELEYDEFMNRIKAQKQVYDSIASHKYRRRPSLISVSSRGTVPTIYQEINGTDGADVCLPEKITFREEAKVLSSFSFPLIFTFLLEQIFPMVCSLTVGHLGKNQLAAVSLASMTSNITLAVFEGIATSLDTLCPQAYGAGRYYSVGIHFQRCVLFSFIIFLPFALFWFFSEPILFLVVPEKELIALTSQFLRVLIFGAPAYILFENLKRFLQAQGIFDAGIYVLTICAPLNIFVSYTLVWNKYIGIGFIGSAVAVVINFWLMFILLLLYTIYIDGKKCWGGFSKKAFTHWKDLGHLAFSGIIMLEAEELSYEILTLFSAYFGTSYLAAQSAVSTMAALLYMVPFAIGISASTRIANFIGAKRVDLAHNASEVGLVFSFGAGLTNCCVLFFGRNIIAHVFSRDDEVIDLMTGLLRLVAVVQIFDSLNAVAGSCLRGQGMQSLGSIVNLLGYYLFGIPLALILGWVFNMKLYGLWIGIGCAMLLIGLIEAYNVLYPNWDYILNYAEILKETEEDDDDDSYFTDSDDNDEEPTERSPLLD</sequence>
<dbReference type="InterPro" id="IPR002528">
    <property type="entry name" value="MATE_fam"/>
</dbReference>
<dbReference type="GO" id="GO:0042910">
    <property type="term" value="F:xenobiotic transmembrane transporter activity"/>
    <property type="evidence" value="ECO:0007669"/>
    <property type="project" value="InterPro"/>
</dbReference>
<dbReference type="OMA" id="KISHHHI"/>
<evidence type="ECO:0000313" key="9">
    <source>
        <dbReference type="Proteomes" id="UP000054886"/>
    </source>
</evidence>
<dbReference type="AlphaFoldDB" id="A0A0W0D467"/>
<evidence type="ECO:0000256" key="5">
    <source>
        <dbReference type="ARBA" id="ARBA00023136"/>
    </source>
</evidence>
<dbReference type="GO" id="GO:0016020">
    <property type="term" value="C:membrane"/>
    <property type="evidence" value="ECO:0007669"/>
    <property type="project" value="UniProtKB-SubCell"/>
</dbReference>
<proteinExistence type="inferred from homology"/>
<feature type="transmembrane region" description="Helical" evidence="7">
    <location>
        <begin position="569"/>
        <end position="591"/>
    </location>
</feature>
<dbReference type="GO" id="GO:0015297">
    <property type="term" value="F:antiporter activity"/>
    <property type="evidence" value="ECO:0007669"/>
    <property type="project" value="InterPro"/>
</dbReference>
<dbReference type="CDD" id="cd13132">
    <property type="entry name" value="MATE_eukaryotic"/>
    <property type="match status" value="1"/>
</dbReference>
<dbReference type="NCBIfam" id="TIGR00797">
    <property type="entry name" value="matE"/>
    <property type="match status" value="1"/>
</dbReference>
<dbReference type="Pfam" id="PF01554">
    <property type="entry name" value="MatE"/>
    <property type="match status" value="2"/>
</dbReference>
<feature type="transmembrane region" description="Helical" evidence="7">
    <location>
        <begin position="341"/>
        <end position="362"/>
    </location>
</feature>
<evidence type="ECO:0000313" key="8">
    <source>
        <dbReference type="EMBL" id="KTB07978.1"/>
    </source>
</evidence>
<dbReference type="VEuPathDB" id="FungiDB:CAGL0M01078g"/>
<dbReference type="VEuPathDB" id="FungiDB:GW608_M00979"/>
<dbReference type="EMBL" id="LLZZ01000106">
    <property type="protein sequence ID" value="KTB07978.1"/>
    <property type="molecule type" value="Genomic_DNA"/>
</dbReference>
<evidence type="ECO:0000256" key="4">
    <source>
        <dbReference type="ARBA" id="ARBA00022989"/>
    </source>
</evidence>
<dbReference type="VEuPathDB" id="FungiDB:GWK60_M00979"/>
<organism evidence="8 9">
    <name type="scientific">Candida glabrata</name>
    <name type="common">Yeast</name>
    <name type="synonym">Torulopsis glabrata</name>
    <dbReference type="NCBI Taxonomy" id="5478"/>
    <lineage>
        <taxon>Eukaryota</taxon>
        <taxon>Fungi</taxon>
        <taxon>Dikarya</taxon>
        <taxon>Ascomycota</taxon>
        <taxon>Saccharomycotina</taxon>
        <taxon>Saccharomycetes</taxon>
        <taxon>Saccharomycetales</taxon>
        <taxon>Saccharomycetaceae</taxon>
        <taxon>Nakaseomyces</taxon>
    </lineage>
</organism>
<dbReference type="VEuPathDB" id="FungiDB:GVI51_M00979"/>
<keyword evidence="4 7" id="KW-1133">Transmembrane helix</keyword>
<evidence type="ECO:0000256" key="2">
    <source>
        <dbReference type="ARBA" id="ARBA00010199"/>
    </source>
</evidence>
<evidence type="ECO:0000256" key="6">
    <source>
        <dbReference type="SAM" id="MobiDB-lite"/>
    </source>
</evidence>
<comment type="similarity">
    <text evidence="2">Belongs to the multi antimicrobial extrusion (MATE) (TC 2.A.66.1) family.</text>
</comment>
<dbReference type="PANTHER" id="PTHR11206">
    <property type="entry name" value="MULTIDRUG RESISTANCE PROTEIN"/>
    <property type="match status" value="1"/>
</dbReference>
<keyword evidence="3 7" id="KW-0812">Transmembrane</keyword>
<feature type="region of interest" description="Disordered" evidence="6">
    <location>
        <begin position="669"/>
        <end position="695"/>
    </location>
</feature>
<dbReference type="InterPro" id="IPR045069">
    <property type="entry name" value="MATE_euk"/>
</dbReference>
<protein>
    <submittedName>
        <fullName evidence="8">Putative transporter</fullName>
    </submittedName>
</protein>
<feature type="transmembrane region" description="Helical" evidence="7">
    <location>
        <begin position="530"/>
        <end position="549"/>
    </location>
</feature>
<dbReference type="VEuPathDB" id="FungiDB:B1J91_M01078g"/>
<feature type="transmembrane region" description="Helical" evidence="7">
    <location>
        <begin position="402"/>
        <end position="430"/>
    </location>
</feature>
<evidence type="ECO:0000256" key="1">
    <source>
        <dbReference type="ARBA" id="ARBA00004141"/>
    </source>
</evidence>
<reference evidence="8 9" key="1">
    <citation type="submission" date="2015-10" db="EMBL/GenBank/DDBJ databases">
        <title>Draft genomes sequences of Candida glabrata isolates 1A, 1B, 2A, 2B, 3A and 3B.</title>
        <authorList>
            <person name="Haavelsrud O.E."/>
            <person name="Gaustad P."/>
        </authorList>
    </citation>
    <scope>NUCLEOTIDE SEQUENCE [LARGE SCALE GENOMIC DNA]</scope>
    <source>
        <strain evidence="8">910700640</strain>
    </source>
</reference>
<dbReference type="Proteomes" id="UP000054886">
    <property type="component" value="Unassembled WGS sequence"/>
</dbReference>
<name>A0A0W0D467_CANGB</name>
<keyword evidence="5 7" id="KW-0472">Membrane</keyword>